<dbReference type="AlphaFoldDB" id="A0A8J2VC69"/>
<comment type="caution">
    <text evidence="1">The sequence shown here is derived from an EMBL/GenBank/DDBJ whole genome shotgun (WGS) entry which is preliminary data.</text>
</comment>
<keyword evidence="2" id="KW-1185">Reference proteome</keyword>
<dbReference type="Proteomes" id="UP000625210">
    <property type="component" value="Unassembled WGS sequence"/>
</dbReference>
<protein>
    <submittedName>
        <fullName evidence="1">Uncharacterized protein</fullName>
    </submittedName>
</protein>
<sequence>MNPKSVDRARGGGVWRWLRILFAIWKKRQAYNPEIYPQGRFEMLLETDSLRGRKVEFAYINKRDHYLRQ</sequence>
<dbReference type="EMBL" id="BMHQ01000009">
    <property type="protein sequence ID" value="GGE22286.1"/>
    <property type="molecule type" value="Genomic_DNA"/>
</dbReference>
<reference evidence="1" key="1">
    <citation type="journal article" date="2014" name="Int. J. Syst. Evol. Microbiol.">
        <title>Complete genome sequence of Corynebacterium casei LMG S-19264T (=DSM 44701T), isolated from a smear-ripened cheese.</title>
        <authorList>
            <consortium name="US DOE Joint Genome Institute (JGI-PGF)"/>
            <person name="Walter F."/>
            <person name="Albersmeier A."/>
            <person name="Kalinowski J."/>
            <person name="Ruckert C."/>
        </authorList>
    </citation>
    <scope>NUCLEOTIDE SEQUENCE</scope>
    <source>
        <strain evidence="1">CGMCC 1.15179</strain>
    </source>
</reference>
<organism evidence="1 2">
    <name type="scientific">Marinithermofilum abyssi</name>
    <dbReference type="NCBI Taxonomy" id="1571185"/>
    <lineage>
        <taxon>Bacteria</taxon>
        <taxon>Bacillati</taxon>
        <taxon>Bacillota</taxon>
        <taxon>Bacilli</taxon>
        <taxon>Bacillales</taxon>
        <taxon>Thermoactinomycetaceae</taxon>
        <taxon>Marinithermofilum</taxon>
    </lineage>
</organism>
<reference evidence="1" key="2">
    <citation type="submission" date="2020-09" db="EMBL/GenBank/DDBJ databases">
        <authorList>
            <person name="Sun Q."/>
            <person name="Zhou Y."/>
        </authorList>
    </citation>
    <scope>NUCLEOTIDE SEQUENCE</scope>
    <source>
        <strain evidence="1">CGMCC 1.15179</strain>
    </source>
</reference>
<name>A0A8J2VC69_9BACL</name>
<proteinExistence type="predicted"/>
<evidence type="ECO:0000313" key="1">
    <source>
        <dbReference type="EMBL" id="GGE22286.1"/>
    </source>
</evidence>
<gene>
    <name evidence="1" type="ORF">GCM10011571_25460</name>
</gene>
<accession>A0A8J2VC69</accession>
<evidence type="ECO:0000313" key="2">
    <source>
        <dbReference type="Proteomes" id="UP000625210"/>
    </source>
</evidence>